<evidence type="ECO:0000313" key="15">
    <source>
        <dbReference type="Proteomes" id="UP000799441"/>
    </source>
</evidence>
<dbReference type="EC" id="3.1.26.11" evidence="4"/>
<dbReference type="GO" id="GO:1990180">
    <property type="term" value="P:mitochondrial tRNA 3'-end processing"/>
    <property type="evidence" value="ECO:0007669"/>
    <property type="project" value="TreeGrafter"/>
</dbReference>
<dbReference type="InterPro" id="IPR047151">
    <property type="entry name" value="RNZ2-like"/>
</dbReference>
<keyword evidence="6" id="KW-0540">Nuclease</keyword>
<keyword evidence="8" id="KW-0255">Endonuclease</keyword>
<evidence type="ECO:0000256" key="1">
    <source>
        <dbReference type="ARBA" id="ARBA00000402"/>
    </source>
</evidence>
<evidence type="ECO:0000259" key="12">
    <source>
        <dbReference type="Pfam" id="PF12706"/>
    </source>
</evidence>
<dbReference type="GO" id="GO:0046872">
    <property type="term" value="F:metal ion binding"/>
    <property type="evidence" value="ECO:0007669"/>
    <property type="project" value="UniProtKB-KW"/>
</dbReference>
<evidence type="ECO:0000256" key="8">
    <source>
        <dbReference type="ARBA" id="ARBA00022759"/>
    </source>
</evidence>
<dbReference type="AlphaFoldDB" id="A0A9P4UJC2"/>
<comment type="caution">
    <text evidence="14">The sequence shown here is derived from an EMBL/GenBank/DDBJ whole genome shotgun (WGS) entry which is preliminary data.</text>
</comment>
<feature type="compositionally biased region" description="Basic and acidic residues" evidence="11">
    <location>
        <begin position="943"/>
        <end position="973"/>
    </location>
</feature>
<protein>
    <recommendedName>
        <fullName evidence="4">ribonuclease Z</fullName>
        <ecNumber evidence="4">3.1.26.11</ecNumber>
    </recommendedName>
</protein>
<dbReference type="Gene3D" id="3.60.15.10">
    <property type="entry name" value="Ribonuclease Z/Hydroxyacylglutathione hydrolase-like"/>
    <property type="match status" value="2"/>
</dbReference>
<dbReference type="SUPFAM" id="SSF56281">
    <property type="entry name" value="Metallo-hydrolase/oxidoreductase"/>
    <property type="match status" value="2"/>
</dbReference>
<dbReference type="EMBL" id="MU003886">
    <property type="protein sequence ID" value="KAF2716219.1"/>
    <property type="molecule type" value="Genomic_DNA"/>
</dbReference>
<dbReference type="InterPro" id="IPR027794">
    <property type="entry name" value="tRNase_Z_dom"/>
</dbReference>
<comment type="cofactor">
    <cofactor evidence="2">
        <name>Zn(2+)</name>
        <dbReference type="ChEBI" id="CHEBI:29105"/>
    </cofactor>
</comment>
<dbReference type="Pfam" id="PF12706">
    <property type="entry name" value="Lactamase_B_2"/>
    <property type="match status" value="1"/>
</dbReference>
<feature type="domain" description="Metallo-beta-lactamase" evidence="12">
    <location>
        <begin position="576"/>
        <end position="801"/>
    </location>
</feature>
<dbReference type="CDD" id="cd07718">
    <property type="entry name" value="RNaseZ_ELAC1_ELAC2-C-term-like_MBL-fold"/>
    <property type="match status" value="1"/>
</dbReference>
<sequence length="980" mass="106708">MRSWVQLLTTPTADTPGTTLLLHFDTKRYVIGSLAEGTQRAAVQMGARLLKIGEAFVTGRTEWANIGGLIGMVLTLAEVNSSSREAALDEAKKRAVRKAKKDGVTEQRDIDELIRQEKGQLSSSRLQLVGPPNLNHAMATARRFVFRKGMPLDIHEVGGVLGEEASARAKREAGEPAWADENIKVWTLPLKSSSSQGNQSTLSVDEARQNLLAKKAVVGEMFNSSWRLDTLYSTRLADVNLPATIFVRNPATNRIEQYTGPLPTSIDPPQNYNPDLEVLVRKPWPGALIRSLPPAEQTRDSICYIVKGHVQRGKFDAQAAKRLKVRPGPDFGRLSNGKSVVNQDGETVSPDQVLEPSRPGHGIAVLDVPDVSYIDSLVECRELRDEGLMTGIEAVIWIPGEGVVHDARLKDFMNNVLGSLKHVVSSPDTCANYISMDSATGALMKMRQVDPERYTVPVHDHSIAVTASDLGKNVVNAERGQIIHLEPVVDIQWNEVPPMLDTNSKENFTISKEVEQLAKEGHAKVAAASDEISTWASKLPNPDAEIVPLGTGSAMPSKYRNVSSTLVRVPGWGSMLFDCGENTVGQLKRVYKPKELKDVLQNLRCILISHMHADHHLGLASILRAWYREVHSENSTASSNKRLNIIAEPAMCSWIEEYAELEDIGYPYLNNLTLTLNKLKGDSTSHLKRYTRSGDYPVHSDVIHPSEIGLKDLQAARVQHCQGARAYAVTLPSGFKVSYSGDCRPSKAFAEVGKGSTVCIHEATFDDELAGDALAKKHSTTSEALRVAQAMGAKTCVLTHFSQRYQKLPVLEYADTGNGVSTTPAGDELPNDAADPDNADEGAEIETYPDQPDAAANVDADIHGGSAAGGLALPSNTTRSLQKEARDPSPSTAGEAVRFKLTTDMRVASAHDCMRIKVGEIAQTQYYIPALLRLFADEERAKGEAKAVAAKAEEANKAGKMEKVGKGKREKAKEKGKKSG</sequence>
<evidence type="ECO:0000256" key="3">
    <source>
        <dbReference type="ARBA" id="ARBA00007823"/>
    </source>
</evidence>
<dbReference type="PANTHER" id="PTHR12553:SF49">
    <property type="entry name" value="ZINC PHOSPHODIESTERASE ELAC PROTEIN 2"/>
    <property type="match status" value="1"/>
</dbReference>
<comment type="similarity">
    <text evidence="3">Belongs to the RNase Z family.</text>
</comment>
<keyword evidence="9" id="KW-0378">Hydrolase</keyword>
<comment type="catalytic activity">
    <reaction evidence="1">
        <text>Endonucleolytic cleavage of RNA, removing extra 3' nucleotides from tRNA precursor, generating 3' termini of tRNAs. A 3'-hydroxy group is left at the tRNA terminus and a 5'-phosphoryl group is left at the trailer molecule.</text>
        <dbReference type="EC" id="3.1.26.11"/>
    </reaction>
</comment>
<evidence type="ECO:0000256" key="2">
    <source>
        <dbReference type="ARBA" id="ARBA00001947"/>
    </source>
</evidence>
<proteinExistence type="inferred from homology"/>
<evidence type="ECO:0000256" key="7">
    <source>
        <dbReference type="ARBA" id="ARBA00022723"/>
    </source>
</evidence>
<keyword evidence="5" id="KW-0819">tRNA processing</keyword>
<feature type="region of interest" description="Disordered" evidence="11">
    <location>
        <begin position="819"/>
        <end position="896"/>
    </location>
</feature>
<evidence type="ECO:0000256" key="5">
    <source>
        <dbReference type="ARBA" id="ARBA00022694"/>
    </source>
</evidence>
<feature type="compositionally biased region" description="Acidic residues" evidence="11">
    <location>
        <begin position="834"/>
        <end position="844"/>
    </location>
</feature>
<evidence type="ECO:0000256" key="10">
    <source>
        <dbReference type="ARBA" id="ARBA00022833"/>
    </source>
</evidence>
<keyword evidence="10" id="KW-0862">Zinc</keyword>
<evidence type="ECO:0000259" key="13">
    <source>
        <dbReference type="Pfam" id="PF13691"/>
    </source>
</evidence>
<accession>A0A9P4UJC2</accession>
<dbReference type="Proteomes" id="UP000799441">
    <property type="component" value="Unassembled WGS sequence"/>
</dbReference>
<evidence type="ECO:0000256" key="11">
    <source>
        <dbReference type="SAM" id="MobiDB-lite"/>
    </source>
</evidence>
<evidence type="ECO:0000256" key="4">
    <source>
        <dbReference type="ARBA" id="ARBA00012477"/>
    </source>
</evidence>
<gene>
    <name evidence="14" type="ORF">K431DRAFT_235846</name>
</gene>
<evidence type="ECO:0000313" key="14">
    <source>
        <dbReference type="EMBL" id="KAF2716219.1"/>
    </source>
</evidence>
<evidence type="ECO:0000256" key="6">
    <source>
        <dbReference type="ARBA" id="ARBA00022722"/>
    </source>
</evidence>
<keyword evidence="15" id="KW-1185">Reference proteome</keyword>
<reference evidence="14" key="1">
    <citation type="journal article" date="2020" name="Stud. Mycol.">
        <title>101 Dothideomycetes genomes: a test case for predicting lifestyles and emergence of pathogens.</title>
        <authorList>
            <person name="Haridas S."/>
            <person name="Albert R."/>
            <person name="Binder M."/>
            <person name="Bloem J."/>
            <person name="Labutti K."/>
            <person name="Salamov A."/>
            <person name="Andreopoulos B."/>
            <person name="Baker S."/>
            <person name="Barry K."/>
            <person name="Bills G."/>
            <person name="Bluhm B."/>
            <person name="Cannon C."/>
            <person name="Castanera R."/>
            <person name="Culley D."/>
            <person name="Daum C."/>
            <person name="Ezra D."/>
            <person name="Gonzalez J."/>
            <person name="Henrissat B."/>
            <person name="Kuo A."/>
            <person name="Liang C."/>
            <person name="Lipzen A."/>
            <person name="Lutzoni F."/>
            <person name="Magnuson J."/>
            <person name="Mondo S."/>
            <person name="Nolan M."/>
            <person name="Ohm R."/>
            <person name="Pangilinan J."/>
            <person name="Park H.-J."/>
            <person name="Ramirez L."/>
            <person name="Alfaro M."/>
            <person name="Sun H."/>
            <person name="Tritt A."/>
            <person name="Yoshinaga Y."/>
            <person name="Zwiers L.-H."/>
            <person name="Turgeon B."/>
            <person name="Goodwin S."/>
            <person name="Spatafora J."/>
            <person name="Crous P."/>
            <person name="Grigoriev I."/>
        </authorList>
    </citation>
    <scope>NUCLEOTIDE SEQUENCE</scope>
    <source>
        <strain evidence="14">CBS 116435</strain>
    </source>
</reference>
<dbReference type="OrthoDB" id="527344at2759"/>
<evidence type="ECO:0000256" key="9">
    <source>
        <dbReference type="ARBA" id="ARBA00022801"/>
    </source>
</evidence>
<dbReference type="GO" id="GO:0005739">
    <property type="term" value="C:mitochondrion"/>
    <property type="evidence" value="ECO:0007669"/>
    <property type="project" value="TreeGrafter"/>
</dbReference>
<feature type="domain" description="tRNase Z endonuclease" evidence="13">
    <location>
        <begin position="6"/>
        <end position="68"/>
    </location>
</feature>
<dbReference type="InterPro" id="IPR001279">
    <property type="entry name" value="Metallo-B-lactamas"/>
</dbReference>
<feature type="region of interest" description="Disordered" evidence="11">
    <location>
        <begin position="943"/>
        <end position="980"/>
    </location>
</feature>
<name>A0A9P4UJC2_9PEZI</name>
<organism evidence="14 15">
    <name type="scientific">Polychaeton citri CBS 116435</name>
    <dbReference type="NCBI Taxonomy" id="1314669"/>
    <lineage>
        <taxon>Eukaryota</taxon>
        <taxon>Fungi</taxon>
        <taxon>Dikarya</taxon>
        <taxon>Ascomycota</taxon>
        <taxon>Pezizomycotina</taxon>
        <taxon>Dothideomycetes</taxon>
        <taxon>Dothideomycetidae</taxon>
        <taxon>Capnodiales</taxon>
        <taxon>Capnodiaceae</taxon>
        <taxon>Polychaeton</taxon>
    </lineage>
</organism>
<dbReference type="Pfam" id="PF13691">
    <property type="entry name" value="Lactamase_B_4"/>
    <property type="match status" value="1"/>
</dbReference>
<dbReference type="PANTHER" id="PTHR12553">
    <property type="entry name" value="ZINC PHOSPHODIESTERASE ELAC PROTEIN 2"/>
    <property type="match status" value="1"/>
</dbReference>
<dbReference type="InterPro" id="IPR036866">
    <property type="entry name" value="RibonucZ/Hydroxyglut_hydro"/>
</dbReference>
<keyword evidence="7" id="KW-0479">Metal-binding</keyword>
<dbReference type="GO" id="GO:0042781">
    <property type="term" value="F:3'-tRNA processing endoribonuclease activity"/>
    <property type="evidence" value="ECO:0007669"/>
    <property type="project" value="UniProtKB-EC"/>
</dbReference>